<sequence length="229" mass="25444">MLGGCFSHYSYRLGLSRQPAMSATGALETKKNTIMADIDPETVLPENRLSPELHHSKALQHAQPQPSKLVCTSSQAPPPVAAPTPTPQAEVEAVAELIQILTDCMGELRTKSRELLLMKFFSEIEKEPSLESFIIQRLKQSKVGLISELLEKLPERSAGGQGNSEEMNTDSISTRGLDESVEELTQKLERFKVKTLDLGEVVEEENKLHRFKVRFPDLGGDPPDHEENN</sequence>
<keyword evidence="3" id="KW-1185">Reference proteome</keyword>
<protein>
    <submittedName>
        <fullName evidence="2">Uncharacterized protein</fullName>
    </submittedName>
</protein>
<feature type="compositionally biased region" description="Pro residues" evidence="1">
    <location>
        <begin position="76"/>
        <end position="85"/>
    </location>
</feature>
<evidence type="ECO:0000313" key="2">
    <source>
        <dbReference type="EMBL" id="KAA8518613.1"/>
    </source>
</evidence>
<feature type="compositionally biased region" description="Polar residues" evidence="1">
    <location>
        <begin position="62"/>
        <end position="74"/>
    </location>
</feature>
<evidence type="ECO:0000256" key="1">
    <source>
        <dbReference type="SAM" id="MobiDB-lite"/>
    </source>
</evidence>
<name>A0A5J4ZIL3_9ASTE</name>
<dbReference type="EMBL" id="CM018050">
    <property type="protein sequence ID" value="KAA8518613.1"/>
    <property type="molecule type" value="Genomic_DNA"/>
</dbReference>
<reference evidence="2 3" key="1">
    <citation type="submission" date="2019-09" db="EMBL/GenBank/DDBJ databases">
        <title>A chromosome-level genome assembly of the Chinese tupelo Nyssa sinensis.</title>
        <authorList>
            <person name="Yang X."/>
            <person name="Kang M."/>
            <person name="Yang Y."/>
            <person name="Xiong H."/>
            <person name="Wang M."/>
            <person name="Zhang Z."/>
            <person name="Wang Z."/>
            <person name="Wu H."/>
            <person name="Ma T."/>
            <person name="Liu J."/>
            <person name="Xi Z."/>
        </authorList>
    </citation>
    <scope>NUCLEOTIDE SEQUENCE [LARGE SCALE GENOMIC DNA]</scope>
    <source>
        <strain evidence="2">J267</strain>
        <tissue evidence="2">Leaf</tissue>
    </source>
</reference>
<dbReference type="AlphaFoldDB" id="A0A5J4ZIL3"/>
<accession>A0A5J4ZIL3</accession>
<evidence type="ECO:0000313" key="3">
    <source>
        <dbReference type="Proteomes" id="UP000325577"/>
    </source>
</evidence>
<proteinExistence type="predicted"/>
<dbReference type="Proteomes" id="UP000325577">
    <property type="component" value="Linkage Group LG7"/>
</dbReference>
<dbReference type="OrthoDB" id="1703123at2759"/>
<gene>
    <name evidence="2" type="ORF">F0562_016087</name>
</gene>
<feature type="region of interest" description="Disordered" evidence="1">
    <location>
        <begin position="54"/>
        <end position="85"/>
    </location>
</feature>
<organism evidence="2 3">
    <name type="scientific">Nyssa sinensis</name>
    <dbReference type="NCBI Taxonomy" id="561372"/>
    <lineage>
        <taxon>Eukaryota</taxon>
        <taxon>Viridiplantae</taxon>
        <taxon>Streptophyta</taxon>
        <taxon>Embryophyta</taxon>
        <taxon>Tracheophyta</taxon>
        <taxon>Spermatophyta</taxon>
        <taxon>Magnoliopsida</taxon>
        <taxon>eudicotyledons</taxon>
        <taxon>Gunneridae</taxon>
        <taxon>Pentapetalae</taxon>
        <taxon>asterids</taxon>
        <taxon>Cornales</taxon>
        <taxon>Nyssaceae</taxon>
        <taxon>Nyssa</taxon>
    </lineage>
</organism>